<comment type="caution">
    <text evidence="16">The sequence shown here is derived from an EMBL/GenBank/DDBJ whole genome shotgun (WGS) entry which is preliminary data.</text>
</comment>
<comment type="catalytic activity">
    <reaction evidence="11">
        <text>[GlcNAc-(1-&gt;4)-Mur2Ac(oyl-L-Ala-gamma-D-Glu-L-Lys-D-Ala-D-Ala)](n)-di-trans,octa-cis-undecaprenyl diphosphate + beta-D-GlcNAc-(1-&gt;4)-Mur2Ac(oyl-L-Ala-gamma-D-Glu-L-Lys-D-Ala-D-Ala)-di-trans,octa-cis-undecaprenyl diphosphate = [GlcNAc-(1-&gt;4)-Mur2Ac(oyl-L-Ala-gamma-D-Glu-L-Lys-D-Ala-D-Ala)](n+1)-di-trans,octa-cis-undecaprenyl diphosphate + di-trans,octa-cis-undecaprenyl diphosphate + H(+)</text>
        <dbReference type="Rhea" id="RHEA:23708"/>
        <dbReference type="Rhea" id="RHEA-COMP:9602"/>
        <dbReference type="Rhea" id="RHEA-COMP:9603"/>
        <dbReference type="ChEBI" id="CHEBI:15378"/>
        <dbReference type="ChEBI" id="CHEBI:58405"/>
        <dbReference type="ChEBI" id="CHEBI:60033"/>
        <dbReference type="ChEBI" id="CHEBI:78435"/>
        <dbReference type="EC" id="2.4.99.28"/>
    </reaction>
</comment>
<dbReference type="PANTHER" id="PTHR32282:SF15">
    <property type="entry name" value="PENICILLIN-BINDING PROTEIN 1C"/>
    <property type="match status" value="1"/>
</dbReference>
<dbReference type="GO" id="GO:0030288">
    <property type="term" value="C:outer membrane-bounded periplasmic space"/>
    <property type="evidence" value="ECO:0007669"/>
    <property type="project" value="TreeGrafter"/>
</dbReference>
<evidence type="ECO:0000256" key="8">
    <source>
        <dbReference type="ARBA" id="ARBA00022801"/>
    </source>
</evidence>
<evidence type="ECO:0000256" key="2">
    <source>
        <dbReference type="ARBA" id="ARBA00007090"/>
    </source>
</evidence>
<keyword evidence="8" id="KW-0378">Hydrolase</keyword>
<evidence type="ECO:0000256" key="4">
    <source>
        <dbReference type="ARBA" id="ARBA00022645"/>
    </source>
</evidence>
<feature type="domain" description="Penicillin-binding C-terminal" evidence="15">
    <location>
        <begin position="606"/>
        <end position="689"/>
    </location>
</feature>
<dbReference type="GO" id="GO:0008955">
    <property type="term" value="F:peptidoglycan glycosyltransferase activity"/>
    <property type="evidence" value="ECO:0007669"/>
    <property type="project" value="UniProtKB-EC"/>
</dbReference>
<dbReference type="RefSeq" id="WP_007536510.1">
    <property type="nucleotide sequence ID" value="NZ_HF536773.1"/>
</dbReference>
<evidence type="ECO:0000256" key="1">
    <source>
        <dbReference type="ARBA" id="ARBA00004752"/>
    </source>
</evidence>
<evidence type="ECO:0000259" key="14">
    <source>
        <dbReference type="Pfam" id="PF00912"/>
    </source>
</evidence>
<feature type="chain" id="PRO_5003836365" description="peptidoglycan glycosyltransferase" evidence="12">
    <location>
        <begin position="21"/>
        <end position="693"/>
    </location>
</feature>
<comment type="pathway">
    <text evidence="1">Cell wall biogenesis; peptidoglycan biosynthesis.</text>
</comment>
<dbReference type="InterPro" id="IPR023346">
    <property type="entry name" value="Lysozyme-like_dom_sf"/>
</dbReference>
<evidence type="ECO:0000256" key="7">
    <source>
        <dbReference type="ARBA" id="ARBA00022679"/>
    </source>
</evidence>
<dbReference type="Gene3D" id="3.40.710.10">
    <property type="entry name" value="DD-peptidase/beta-lactamase superfamily"/>
    <property type="match status" value="1"/>
</dbReference>
<evidence type="ECO:0000256" key="12">
    <source>
        <dbReference type="SAM" id="SignalP"/>
    </source>
</evidence>
<dbReference type="Proteomes" id="UP000009319">
    <property type="component" value="Unassembled WGS sequence"/>
</dbReference>
<keyword evidence="5" id="KW-0645">Protease</keyword>
<dbReference type="STRING" id="1211777.BN77_p10592"/>
<keyword evidence="17" id="KW-1185">Reference proteome</keyword>
<keyword evidence="4" id="KW-0121">Carboxypeptidase</keyword>
<evidence type="ECO:0000313" key="16">
    <source>
        <dbReference type="EMBL" id="CCM79330.1"/>
    </source>
</evidence>
<keyword evidence="7" id="KW-0808">Transferase</keyword>
<dbReference type="PANTHER" id="PTHR32282">
    <property type="entry name" value="BINDING PROTEIN TRANSPEPTIDASE, PUTATIVE-RELATED"/>
    <property type="match status" value="1"/>
</dbReference>
<evidence type="ECO:0000256" key="5">
    <source>
        <dbReference type="ARBA" id="ARBA00022670"/>
    </source>
</evidence>
<dbReference type="Pfam" id="PF06832">
    <property type="entry name" value="BiPBP_C"/>
    <property type="match status" value="1"/>
</dbReference>
<dbReference type="UniPathway" id="UPA00219"/>
<evidence type="ECO:0000256" key="10">
    <source>
        <dbReference type="ARBA" id="ARBA00044770"/>
    </source>
</evidence>
<dbReference type="InterPro" id="IPR012338">
    <property type="entry name" value="Beta-lactam/transpept-like"/>
</dbReference>
<dbReference type="InterPro" id="IPR050396">
    <property type="entry name" value="Glycosyltr_51/Transpeptidase"/>
</dbReference>
<dbReference type="SUPFAM" id="SSF53955">
    <property type="entry name" value="Lysozyme-like"/>
    <property type="match status" value="1"/>
</dbReference>
<dbReference type="eggNOG" id="COG4953">
    <property type="taxonomic scope" value="Bacteria"/>
</dbReference>
<dbReference type="InterPro" id="IPR011815">
    <property type="entry name" value="PBP_1c"/>
</dbReference>
<protein>
    <recommendedName>
        <fullName evidence="10">peptidoglycan glycosyltransferase</fullName>
        <ecNumber evidence="10">2.4.99.28</ecNumber>
    </recommendedName>
</protein>
<evidence type="ECO:0000259" key="15">
    <source>
        <dbReference type="Pfam" id="PF06832"/>
    </source>
</evidence>
<reference evidence="16 17" key="1">
    <citation type="journal article" date="2013" name="Genome Announc.">
        <title>Draft Genome Sequence of Rhizobium mesoamericanum STM3625, a Nitrogen-Fixing Symbiont of Mimosa pudica Isolated in French Guiana (South America).</title>
        <authorList>
            <person name="Moulin L."/>
            <person name="Mornico D."/>
            <person name="Melkonian R."/>
            <person name="Klonowska A."/>
        </authorList>
    </citation>
    <scope>NUCLEOTIDE SEQUENCE [LARGE SCALE GENOMIC DNA]</scope>
    <source>
        <strain evidence="16 17">STM3625</strain>
    </source>
</reference>
<dbReference type="InterPro" id="IPR036950">
    <property type="entry name" value="PBP_transglycosylase"/>
</dbReference>
<comment type="similarity">
    <text evidence="2">In the C-terminal section; belongs to the transpeptidase family.</text>
</comment>
<dbReference type="GO" id="GO:0004180">
    <property type="term" value="F:carboxypeptidase activity"/>
    <property type="evidence" value="ECO:0007669"/>
    <property type="project" value="UniProtKB-KW"/>
</dbReference>
<feature type="domain" description="Glycosyl transferase family 51" evidence="14">
    <location>
        <begin position="61"/>
        <end position="228"/>
    </location>
</feature>
<keyword evidence="6" id="KW-0328">Glycosyltransferase</keyword>
<dbReference type="EMBL" id="CANI01000043">
    <property type="protein sequence ID" value="CCM79330.1"/>
    <property type="molecule type" value="Genomic_DNA"/>
</dbReference>
<accession>K0Q3B7</accession>
<dbReference type="GO" id="GO:0006508">
    <property type="term" value="P:proteolysis"/>
    <property type="evidence" value="ECO:0007669"/>
    <property type="project" value="UniProtKB-KW"/>
</dbReference>
<keyword evidence="12" id="KW-0732">Signal</keyword>
<dbReference type="GO" id="GO:0009252">
    <property type="term" value="P:peptidoglycan biosynthetic process"/>
    <property type="evidence" value="ECO:0007669"/>
    <property type="project" value="UniProtKB-UniPathway"/>
</dbReference>
<name>K0Q3B7_9HYPH</name>
<proteinExistence type="inferred from homology"/>
<evidence type="ECO:0000256" key="9">
    <source>
        <dbReference type="ARBA" id="ARBA00023268"/>
    </source>
</evidence>
<dbReference type="SUPFAM" id="SSF56601">
    <property type="entry name" value="beta-lactamase/transpeptidase-like"/>
    <property type="match status" value="1"/>
</dbReference>
<dbReference type="EC" id="2.4.99.28" evidence="10"/>
<dbReference type="InterPro" id="IPR001264">
    <property type="entry name" value="Glyco_trans_51"/>
</dbReference>
<sequence length="693" mass="74370">MRKKKKLAILSVACILVAGAGLVLLDAADHAYPPPLDNAGTVSAEVRDSDGQLLRAFATPDGLWRLKTTAADVDPQFLKMLIAYEDRRFYTHAGVDLQALGRAAIQLLTNGRIVSGASTLSMQVARLIEPREGRSLSAKLLQMARALQIERRLSKEQILDLYLTHAPYGGNLEGVRAASLAYFGKEPRRLTVAEASLLVALPQLPEKRRPDRNLATAEAARKRVLERAAVAEAVGEGEAARAEIVPVPSRRMQLPALAAHVGEAARRKDPKATQYLTTLKKQVQIGLEAVARASALQLGPKLSIAMVMADAQTGDILGEVGSADYFDASRSGWIDMTRASRSPGSTLKPFIYGLAFEEGLVSQETIIEDRPADFFGYRPRNFDMSYQGDVTVREALQLSLNVPAVKLLDAVNPSKLLIRFRRAEVRPVLPANETPGLAIGLGGLGITLKDLVQLYTALTNHGQPIRIGDGVNDRPGKIDGEGMLDPVAVWNVADILSGVIPPAGAPKRGIAFKTGTSYGYRDAWSVGYDGRYVLGVWVGRPDNGAVPGLTGFGTAAPILFEGFAKSGIATTPLPRPPLGAMRITQAELPISQRRFAVNPSGLLATSGREPAPQIVYPPEGAHVDLGAKNGELSPLMLKLQGGRAPFRWLVNGKPLPDISRRRTNQWVPDGGGYSKLTVIDAMGRAASVGVFVD</sequence>
<evidence type="ECO:0000259" key="13">
    <source>
        <dbReference type="Pfam" id="PF00905"/>
    </source>
</evidence>
<dbReference type="NCBIfam" id="TIGR02073">
    <property type="entry name" value="PBP_1c"/>
    <property type="match status" value="1"/>
</dbReference>
<dbReference type="Pfam" id="PF00912">
    <property type="entry name" value="Transgly"/>
    <property type="match status" value="1"/>
</dbReference>
<organism evidence="16 17">
    <name type="scientific">Rhizobium mesoamericanum STM3625</name>
    <dbReference type="NCBI Taxonomy" id="1211777"/>
    <lineage>
        <taxon>Bacteria</taxon>
        <taxon>Pseudomonadati</taxon>
        <taxon>Pseudomonadota</taxon>
        <taxon>Alphaproteobacteria</taxon>
        <taxon>Hyphomicrobiales</taxon>
        <taxon>Rhizobiaceae</taxon>
        <taxon>Rhizobium/Agrobacterium group</taxon>
        <taxon>Rhizobium</taxon>
    </lineage>
</organism>
<feature type="domain" description="Penicillin-binding protein transpeptidase" evidence="13">
    <location>
        <begin position="305"/>
        <end position="531"/>
    </location>
</feature>
<gene>
    <name evidence="16" type="ORF">BN77_p10592</name>
</gene>
<evidence type="ECO:0000256" key="11">
    <source>
        <dbReference type="ARBA" id="ARBA00049902"/>
    </source>
</evidence>
<feature type="signal peptide" evidence="12">
    <location>
        <begin position="1"/>
        <end position="20"/>
    </location>
</feature>
<dbReference type="GO" id="GO:0008658">
    <property type="term" value="F:penicillin binding"/>
    <property type="evidence" value="ECO:0007669"/>
    <property type="project" value="InterPro"/>
</dbReference>
<dbReference type="AlphaFoldDB" id="K0Q3B7"/>
<evidence type="ECO:0000256" key="3">
    <source>
        <dbReference type="ARBA" id="ARBA00007739"/>
    </source>
</evidence>
<evidence type="ECO:0000313" key="17">
    <source>
        <dbReference type="Proteomes" id="UP000009319"/>
    </source>
</evidence>
<comment type="similarity">
    <text evidence="3">In the N-terminal section; belongs to the glycosyltransferase 51 family.</text>
</comment>
<dbReference type="HOGENOM" id="CLU_006354_7_3_5"/>
<dbReference type="InterPro" id="IPR009647">
    <property type="entry name" value="PBP_C"/>
</dbReference>
<dbReference type="Gene3D" id="1.10.3810.10">
    <property type="entry name" value="Biosynthetic peptidoglycan transglycosylase-like"/>
    <property type="match status" value="1"/>
</dbReference>
<evidence type="ECO:0000256" key="6">
    <source>
        <dbReference type="ARBA" id="ARBA00022676"/>
    </source>
</evidence>
<keyword evidence="9" id="KW-0511">Multifunctional enzyme</keyword>
<dbReference type="Pfam" id="PF00905">
    <property type="entry name" value="Transpeptidase"/>
    <property type="match status" value="1"/>
</dbReference>
<dbReference type="InterPro" id="IPR001460">
    <property type="entry name" value="PCN-bd_Tpept"/>
</dbReference>